<evidence type="ECO:0000313" key="8">
    <source>
        <dbReference type="EMBL" id="RXN85120.1"/>
    </source>
</evidence>
<evidence type="ECO:0000256" key="3">
    <source>
        <dbReference type="ARBA" id="ARBA00022553"/>
    </source>
</evidence>
<protein>
    <recommendedName>
        <fullName evidence="2">histidine kinase</fullName>
        <ecNumber evidence="2">2.7.13.3</ecNumber>
    </recommendedName>
</protein>
<feature type="region of interest" description="Disordered" evidence="5">
    <location>
        <begin position="1"/>
        <end position="25"/>
    </location>
</feature>
<dbReference type="Pfam" id="PF02518">
    <property type="entry name" value="HATPase_c"/>
    <property type="match status" value="1"/>
</dbReference>
<dbReference type="InterPro" id="IPR005467">
    <property type="entry name" value="His_kinase_dom"/>
</dbReference>
<evidence type="ECO:0000256" key="4">
    <source>
        <dbReference type="PROSITE-ProRule" id="PRU00169"/>
    </source>
</evidence>
<feature type="domain" description="Response regulatory" evidence="7">
    <location>
        <begin position="310"/>
        <end position="426"/>
    </location>
</feature>
<feature type="domain" description="Histidine kinase" evidence="6">
    <location>
        <begin position="66"/>
        <end position="290"/>
    </location>
</feature>
<feature type="modified residue" description="4-aspartylphosphate" evidence="4">
    <location>
        <position position="360"/>
    </location>
</feature>
<dbReference type="SMART" id="SM00448">
    <property type="entry name" value="REC"/>
    <property type="match status" value="1"/>
</dbReference>
<feature type="compositionally biased region" description="Polar residues" evidence="5">
    <location>
        <begin position="1"/>
        <end position="10"/>
    </location>
</feature>
<dbReference type="Gene3D" id="1.10.287.130">
    <property type="match status" value="1"/>
</dbReference>
<evidence type="ECO:0000313" key="9">
    <source>
        <dbReference type="Proteomes" id="UP000290849"/>
    </source>
</evidence>
<dbReference type="SUPFAM" id="SSF52172">
    <property type="entry name" value="CheY-like"/>
    <property type="match status" value="1"/>
</dbReference>
<proteinExistence type="predicted"/>
<dbReference type="InterPro" id="IPR004358">
    <property type="entry name" value="Sig_transdc_His_kin-like_C"/>
</dbReference>
<dbReference type="InterPro" id="IPR036097">
    <property type="entry name" value="HisK_dim/P_sf"/>
</dbReference>
<dbReference type="GO" id="GO:0000155">
    <property type="term" value="F:phosphorelay sensor kinase activity"/>
    <property type="evidence" value="ECO:0007669"/>
    <property type="project" value="InterPro"/>
</dbReference>
<reference evidence="8 9" key="1">
    <citation type="journal article" date="2017" name="Int. J. Syst. Evol. Microbiol.">
        <title>Achromobacter aloeverae sp. nov., isolated from the root of Aloe vera (L.) Burm.f.</title>
        <authorList>
            <person name="Kuncharoen N."/>
            <person name="Muramatsu Y."/>
            <person name="Shibata C."/>
            <person name="Kamakura Y."/>
            <person name="Nakagawa Y."/>
            <person name="Tanasupawat S."/>
        </authorList>
    </citation>
    <scope>NUCLEOTIDE SEQUENCE [LARGE SCALE GENOMIC DNA]</scope>
    <source>
        <strain evidence="8 9">AVA-1</strain>
    </source>
</reference>
<dbReference type="InterPro" id="IPR011006">
    <property type="entry name" value="CheY-like_superfamily"/>
</dbReference>
<keyword evidence="9" id="KW-1185">Reference proteome</keyword>
<dbReference type="InterPro" id="IPR001789">
    <property type="entry name" value="Sig_transdc_resp-reg_receiver"/>
</dbReference>
<dbReference type="InterPro" id="IPR003661">
    <property type="entry name" value="HisK_dim/P_dom"/>
</dbReference>
<dbReference type="PROSITE" id="PS50110">
    <property type="entry name" value="RESPONSE_REGULATORY"/>
    <property type="match status" value="1"/>
</dbReference>
<accession>A0A4Q1HET5</accession>
<dbReference type="PROSITE" id="PS50109">
    <property type="entry name" value="HIS_KIN"/>
    <property type="match status" value="1"/>
</dbReference>
<evidence type="ECO:0000256" key="2">
    <source>
        <dbReference type="ARBA" id="ARBA00012438"/>
    </source>
</evidence>
<evidence type="ECO:0000259" key="7">
    <source>
        <dbReference type="PROSITE" id="PS50110"/>
    </source>
</evidence>
<dbReference type="InterPro" id="IPR003594">
    <property type="entry name" value="HATPase_dom"/>
</dbReference>
<comment type="catalytic activity">
    <reaction evidence="1">
        <text>ATP + protein L-histidine = ADP + protein N-phospho-L-histidine.</text>
        <dbReference type="EC" id="2.7.13.3"/>
    </reaction>
</comment>
<organism evidence="8 9">
    <name type="scientific">Achromobacter aloeverae</name>
    <dbReference type="NCBI Taxonomy" id="1750518"/>
    <lineage>
        <taxon>Bacteria</taxon>
        <taxon>Pseudomonadati</taxon>
        <taxon>Pseudomonadota</taxon>
        <taxon>Betaproteobacteria</taxon>
        <taxon>Burkholderiales</taxon>
        <taxon>Alcaligenaceae</taxon>
        <taxon>Achromobacter</taxon>
    </lineage>
</organism>
<dbReference type="Proteomes" id="UP000290849">
    <property type="component" value="Unassembled WGS sequence"/>
</dbReference>
<dbReference type="InterPro" id="IPR036890">
    <property type="entry name" value="HATPase_C_sf"/>
</dbReference>
<evidence type="ECO:0000256" key="1">
    <source>
        <dbReference type="ARBA" id="ARBA00000085"/>
    </source>
</evidence>
<dbReference type="SUPFAM" id="SSF47384">
    <property type="entry name" value="Homodimeric domain of signal transducing histidine kinase"/>
    <property type="match status" value="1"/>
</dbReference>
<evidence type="ECO:0000259" key="6">
    <source>
        <dbReference type="PROSITE" id="PS50109"/>
    </source>
</evidence>
<dbReference type="AlphaFoldDB" id="A0A4Q1HET5"/>
<dbReference type="SMART" id="SM00388">
    <property type="entry name" value="HisKA"/>
    <property type="match status" value="1"/>
</dbReference>
<dbReference type="SUPFAM" id="SSF55874">
    <property type="entry name" value="ATPase domain of HSP90 chaperone/DNA topoisomerase II/histidine kinase"/>
    <property type="match status" value="1"/>
</dbReference>
<name>A0A4Q1HET5_9BURK</name>
<gene>
    <name evidence="8" type="ORF">C7R54_21655</name>
</gene>
<comment type="caution">
    <text evidence="8">The sequence shown here is derived from an EMBL/GenBank/DDBJ whole genome shotgun (WGS) entry which is preliminary data.</text>
</comment>
<dbReference type="Pfam" id="PF00072">
    <property type="entry name" value="Response_reg"/>
    <property type="match status" value="1"/>
</dbReference>
<feature type="compositionally biased region" description="Pro residues" evidence="5">
    <location>
        <begin position="12"/>
        <end position="24"/>
    </location>
</feature>
<dbReference type="PANTHER" id="PTHR43065:SF42">
    <property type="entry name" value="TWO-COMPONENT SENSOR PPRA"/>
    <property type="match status" value="1"/>
</dbReference>
<dbReference type="EMBL" id="PYAL01000007">
    <property type="protein sequence ID" value="RXN85120.1"/>
    <property type="molecule type" value="Genomic_DNA"/>
</dbReference>
<dbReference type="OrthoDB" id="9146564at2"/>
<evidence type="ECO:0000256" key="5">
    <source>
        <dbReference type="SAM" id="MobiDB-lite"/>
    </source>
</evidence>
<dbReference type="Gene3D" id="3.40.50.2300">
    <property type="match status" value="1"/>
</dbReference>
<dbReference type="PRINTS" id="PR00344">
    <property type="entry name" value="BCTRLSENSOR"/>
</dbReference>
<dbReference type="SMART" id="SM00387">
    <property type="entry name" value="HATPase_c"/>
    <property type="match status" value="1"/>
</dbReference>
<dbReference type="Gene3D" id="3.30.565.10">
    <property type="entry name" value="Histidine kinase-like ATPase, C-terminal domain"/>
    <property type="match status" value="1"/>
</dbReference>
<dbReference type="PANTHER" id="PTHR43065">
    <property type="entry name" value="SENSOR HISTIDINE KINASE"/>
    <property type="match status" value="1"/>
</dbReference>
<dbReference type="EC" id="2.7.13.3" evidence="2"/>
<keyword evidence="3 4" id="KW-0597">Phosphoprotein</keyword>
<sequence>MPRPSEQNTLAPGPPAIPFEPPAVPLDAELPDLAVEHQGDEPRVASLPDALFQQRKLDALSHLTGGLAHDFNNILQGLLGSLQLAQRRLATGETEKAGRLIDAGLNAGRRAAGLTHCLLAFAQRQSLDPKPVDVATLLRAMDPALRNVLGSDVALVMEVAPDLAPTLCDPRQLENALLGLAANARDAMADGGTLTLSLTREVLTDEGAAAENLAPGAYTCLTVVDNGSGMTPDVRERAFDPFFTTKPIGQGTGLGLSMVYGYVKQSDGNIALHSRDGEGTRLRILLPEVAALPQPVQEPGRITAIAGNPLVLVVDDDSMVRDLVTQVLADAGYRTIAAADAASAMTVLRGGVIPELLLTDVGLPGLNGRQLADAARELLPGQKVLFMTGYAANAVVGGGEALDPGMSVLMKPFEVGELTAKVAEMLENRH</sequence>